<name>A0A1P8KGN2_ACILW</name>
<geneLocation type="plasmid" evidence="2 3">
    <name>pAL_065-2</name>
</geneLocation>
<geneLocation type="plasmid" evidence="1">
    <name>pALWED1.1</name>
</geneLocation>
<proteinExistence type="predicted"/>
<dbReference type="AlphaFoldDB" id="A0A1P8KGN2"/>
<dbReference type="EMBL" id="KX426227">
    <property type="protein sequence ID" value="APW48846.1"/>
    <property type="molecule type" value="Genomic_DNA"/>
</dbReference>
<accession>A0A1P8KGN2</accession>
<organism evidence="1">
    <name type="scientific">Acinetobacter lwoffii</name>
    <dbReference type="NCBI Taxonomy" id="28090"/>
    <lineage>
        <taxon>Bacteria</taxon>
        <taxon>Pseudomonadati</taxon>
        <taxon>Pseudomonadota</taxon>
        <taxon>Gammaproteobacteria</taxon>
        <taxon>Moraxellales</taxon>
        <taxon>Moraxellaceae</taxon>
        <taxon>Acinetobacter</taxon>
    </lineage>
</organism>
<evidence type="ECO:0000313" key="3">
    <source>
        <dbReference type="Proteomes" id="UP000293391"/>
    </source>
</evidence>
<gene>
    <name evidence="1" type="ORF">BAA96_1p0141</name>
    <name evidence="2" type="ORF">EVX74_016830</name>
</gene>
<dbReference type="Proteomes" id="UP000293391">
    <property type="component" value="Plasmid pAL_065-2"/>
</dbReference>
<dbReference type="GeneID" id="69584557"/>
<reference evidence="2" key="3">
    <citation type="journal article" date="2019" name="Nat. Commun.">
        <title>Spatiotemporal dynamics of multidrug resistant bacteria on intensive care unit surfaces.</title>
        <authorList>
            <person name="D'Souza A.W."/>
            <person name="Potter R.F."/>
            <person name="Wallace M."/>
            <person name="Shupe A."/>
            <person name="Patel S."/>
            <person name="Sun X."/>
            <person name="Gul D."/>
            <person name="Kwon J.H."/>
            <person name="Andleeb S."/>
            <person name="Burnham C.D."/>
            <person name="Dantas G."/>
        </authorList>
    </citation>
    <scope>NUCLEOTIDE SEQUENCE</scope>
    <source>
        <strain evidence="2">AL_065</strain>
    </source>
</reference>
<dbReference type="EMBL" id="CP078046">
    <property type="protein sequence ID" value="QXR09040.1"/>
    <property type="molecule type" value="Genomic_DNA"/>
</dbReference>
<sequence>MENSLRSYHDVDVTLPSQLFNVAFSYTTTDTLDFIDSMVLRLLVIAPLSAEKIARFLGLSNHETDVLLTKLLKQMQIKHLEDDRFALTQRLEKAFSDVCAIPYVNKIEDNIQKMSFEMIGLNPEPVNPNASDNGANSIKLDASNQYLSNGESLVSKEFQKNFRFYFSQGLVKLNPSVDEKKLQLYKMSQVEKLRDHSRRFTLPLTLDENYTPTEISDFNHMENLNKIEDSLYAALRSAKKPQNIEDILKVLHELDMEDTFSVESIFSENKLNLDRLFKLEHKSNEYFIGPIYSKENSDLFFKTIKQYQDQNNDDKQLYWLAPSDEFWGKSDRFSDFIDRLSTTTITKNFKCFLPVAYRNDKQSIASYKKLITAEAGAKHFLTFKESSVVFDGNFELLVMKDSFCVLIIHVSDSSTNILTTVPVGIIVKNKAIAQSFYKFFEDLENDGENFFGLLNSKK</sequence>
<protein>
    <submittedName>
        <fullName evidence="1">Uncharacterized protein</fullName>
    </submittedName>
</protein>
<evidence type="ECO:0000313" key="1">
    <source>
        <dbReference type="EMBL" id="APW48846.1"/>
    </source>
</evidence>
<reference evidence="2" key="2">
    <citation type="submission" date="2018-10" db="EMBL/GenBank/DDBJ databases">
        <authorList>
            <person name="D'Souza A.W."/>
            <person name="Potter R.F."/>
            <person name="Wallace M."/>
            <person name="Shupe A."/>
            <person name="Patel S."/>
            <person name="Sun S."/>
            <person name="Gul D."/>
            <person name="Kwon J.H."/>
            <person name="Andleeb S."/>
            <person name="Burnham C.-A.D."/>
            <person name="Dantas G."/>
        </authorList>
    </citation>
    <scope>NUCLEOTIDE SEQUENCE</scope>
    <source>
        <strain evidence="2">AL_065</strain>
        <plasmid evidence="2">pAL_065-2</plasmid>
    </source>
</reference>
<evidence type="ECO:0000313" key="2">
    <source>
        <dbReference type="EMBL" id="QXR09040.1"/>
    </source>
</evidence>
<reference evidence="2" key="4">
    <citation type="submission" date="2021-06" db="EMBL/GenBank/DDBJ databases">
        <authorList>
            <person name="Diorio-Toth L."/>
        </authorList>
    </citation>
    <scope>NUCLEOTIDE SEQUENCE</scope>
    <source>
        <strain evidence="2">AL_065</strain>
        <plasmid evidence="2">pAL_065-2</plasmid>
    </source>
</reference>
<reference evidence="1" key="1">
    <citation type="journal article" date="2016" name="Biomed. Res. Int.">
        <title>Resistance of Permafrost and Modern Acinetobacter lwoffii Strains to Heavy Metals and Arsenic Revealed by Genome Analysis.</title>
        <authorList>
            <person name="Mindlin S."/>
            <person name="Petrenko A."/>
            <person name="Kurakov A."/>
            <person name="Beletsky A."/>
            <person name="Mardanov A."/>
            <person name="Petrova M."/>
        </authorList>
    </citation>
    <scope>NUCLEOTIDE SEQUENCE</scope>
    <source>
        <strain evidence="1">ED23-35</strain>
        <plasmid evidence="1">pALWED1.1</plasmid>
    </source>
</reference>
<keyword evidence="1" id="KW-0614">Plasmid</keyword>
<dbReference type="RefSeq" id="WP_005005738.1">
    <property type="nucleotide sequence ID" value="NZ_CP072550.1"/>
</dbReference>